<dbReference type="OrthoDB" id="438179at2759"/>
<dbReference type="EMBL" id="CAJPWZ010000070">
    <property type="protein sequence ID" value="CAG2185143.1"/>
    <property type="molecule type" value="Genomic_DNA"/>
</dbReference>
<evidence type="ECO:0000256" key="8">
    <source>
        <dbReference type="ARBA" id="ARBA00022917"/>
    </source>
</evidence>
<dbReference type="PANTHER" id="PTHR10890:SF3">
    <property type="entry name" value="CYSTEINE--TRNA LIGASE, CYTOPLASMIC"/>
    <property type="match status" value="1"/>
</dbReference>
<evidence type="ECO:0000256" key="10">
    <source>
        <dbReference type="ARBA" id="ARBA00031499"/>
    </source>
</evidence>
<dbReference type="SUPFAM" id="SSF47323">
    <property type="entry name" value="Anticodon-binding domain of a subclass of class I aminoacyl-tRNA synthetases"/>
    <property type="match status" value="1"/>
</dbReference>
<reference evidence="14" key="1">
    <citation type="submission" date="2021-03" db="EMBL/GenBank/DDBJ databases">
        <authorList>
            <person name="Bekaert M."/>
        </authorList>
    </citation>
    <scope>NUCLEOTIDE SEQUENCE</scope>
</reference>
<feature type="compositionally biased region" description="Basic and acidic residues" evidence="12">
    <location>
        <begin position="638"/>
        <end position="654"/>
    </location>
</feature>
<dbReference type="InterPro" id="IPR009080">
    <property type="entry name" value="tRNAsynth_Ia_anticodon-bd"/>
</dbReference>
<gene>
    <name evidence="14" type="ORF">MEDL_796</name>
</gene>
<dbReference type="Proteomes" id="UP000683360">
    <property type="component" value="Unassembled WGS sequence"/>
</dbReference>
<dbReference type="GO" id="GO:0004817">
    <property type="term" value="F:cysteine-tRNA ligase activity"/>
    <property type="evidence" value="ECO:0007669"/>
    <property type="project" value="UniProtKB-EC"/>
</dbReference>
<dbReference type="InterPro" id="IPR014729">
    <property type="entry name" value="Rossmann-like_a/b/a_fold"/>
</dbReference>
<protein>
    <recommendedName>
        <fullName evidence="11">Cysteine--tRNA ligase, cytoplasmic</fullName>
        <ecNumber evidence="2">6.1.1.16</ecNumber>
    </recommendedName>
    <alternativeName>
        <fullName evidence="10">Cysteinyl-tRNA synthetase</fullName>
    </alternativeName>
</protein>
<evidence type="ECO:0000256" key="7">
    <source>
        <dbReference type="ARBA" id="ARBA00022840"/>
    </source>
</evidence>
<keyword evidence="8" id="KW-0648">Protein biosynthesis</keyword>
<dbReference type="AlphaFoldDB" id="A0A8S3PNY9"/>
<dbReference type="CDD" id="cd00672">
    <property type="entry name" value="CysRS_core"/>
    <property type="match status" value="1"/>
</dbReference>
<dbReference type="NCBIfam" id="TIGR00435">
    <property type="entry name" value="cysS"/>
    <property type="match status" value="1"/>
</dbReference>
<keyword evidence="5" id="KW-0547">Nucleotide-binding</keyword>
<keyword evidence="4" id="KW-0479">Metal-binding</keyword>
<dbReference type="PRINTS" id="PR00983">
    <property type="entry name" value="TRNASYNTHCYS"/>
</dbReference>
<dbReference type="HAMAP" id="MF_00041">
    <property type="entry name" value="Cys_tRNA_synth"/>
    <property type="match status" value="1"/>
</dbReference>
<accession>A0A8S3PNY9</accession>
<evidence type="ECO:0000256" key="9">
    <source>
        <dbReference type="ARBA" id="ARBA00023146"/>
    </source>
</evidence>
<dbReference type="Pfam" id="PF01406">
    <property type="entry name" value="tRNA-synt_1e"/>
    <property type="match status" value="1"/>
</dbReference>
<dbReference type="InterPro" id="IPR024909">
    <property type="entry name" value="Cys-tRNA/MSH_ligase"/>
</dbReference>
<evidence type="ECO:0000256" key="1">
    <source>
        <dbReference type="ARBA" id="ARBA00001947"/>
    </source>
</evidence>
<dbReference type="GO" id="GO:0046872">
    <property type="term" value="F:metal ion binding"/>
    <property type="evidence" value="ECO:0007669"/>
    <property type="project" value="UniProtKB-KW"/>
</dbReference>
<evidence type="ECO:0000256" key="4">
    <source>
        <dbReference type="ARBA" id="ARBA00022723"/>
    </source>
</evidence>
<dbReference type="Gene3D" id="3.40.50.620">
    <property type="entry name" value="HUPs"/>
    <property type="match status" value="1"/>
</dbReference>
<keyword evidence="15" id="KW-1185">Reference proteome</keyword>
<evidence type="ECO:0000256" key="2">
    <source>
        <dbReference type="ARBA" id="ARBA00012832"/>
    </source>
</evidence>
<evidence type="ECO:0000313" key="14">
    <source>
        <dbReference type="EMBL" id="CAG2185143.1"/>
    </source>
</evidence>
<dbReference type="EC" id="6.1.1.16" evidence="2"/>
<dbReference type="PANTHER" id="PTHR10890">
    <property type="entry name" value="CYSTEINYL-TRNA SYNTHETASE"/>
    <property type="match status" value="1"/>
</dbReference>
<keyword evidence="3 14" id="KW-0436">Ligase</keyword>
<evidence type="ECO:0000256" key="6">
    <source>
        <dbReference type="ARBA" id="ARBA00022833"/>
    </source>
</evidence>
<keyword evidence="6" id="KW-0862">Zinc</keyword>
<dbReference type="InterPro" id="IPR032678">
    <property type="entry name" value="tRNA-synt_1_cat_dom"/>
</dbReference>
<comment type="cofactor">
    <cofactor evidence="1">
        <name>Zn(2+)</name>
        <dbReference type="ChEBI" id="CHEBI:29105"/>
    </cofactor>
</comment>
<feature type="domain" description="tRNA synthetases class I catalytic" evidence="13">
    <location>
        <begin position="9"/>
        <end position="415"/>
    </location>
</feature>
<name>A0A8S3PNY9_MYTED</name>
<dbReference type="SUPFAM" id="SSF52374">
    <property type="entry name" value="Nucleotidylyl transferase"/>
    <property type="match status" value="1"/>
</dbReference>
<organism evidence="14 15">
    <name type="scientific">Mytilus edulis</name>
    <name type="common">Blue mussel</name>
    <dbReference type="NCBI Taxonomy" id="6550"/>
    <lineage>
        <taxon>Eukaryota</taxon>
        <taxon>Metazoa</taxon>
        <taxon>Spiralia</taxon>
        <taxon>Lophotrochozoa</taxon>
        <taxon>Mollusca</taxon>
        <taxon>Bivalvia</taxon>
        <taxon>Autobranchia</taxon>
        <taxon>Pteriomorphia</taxon>
        <taxon>Mytilida</taxon>
        <taxon>Mytiloidea</taxon>
        <taxon>Mytilidae</taxon>
        <taxon>Mytilinae</taxon>
        <taxon>Mytilus</taxon>
    </lineage>
</organism>
<comment type="caution">
    <text evidence="14">The sequence shown here is derived from an EMBL/GenBank/DDBJ whole genome shotgun (WGS) entry which is preliminary data.</text>
</comment>
<dbReference type="GO" id="GO:0005737">
    <property type="term" value="C:cytoplasm"/>
    <property type="evidence" value="ECO:0007669"/>
    <property type="project" value="TreeGrafter"/>
</dbReference>
<keyword evidence="7" id="KW-0067">ATP-binding</keyword>
<feature type="region of interest" description="Disordered" evidence="12">
    <location>
        <begin position="638"/>
        <end position="660"/>
    </location>
</feature>
<proteinExistence type="inferred from homology"/>
<dbReference type="GO" id="GO:0006423">
    <property type="term" value="P:cysteinyl-tRNA aminoacylation"/>
    <property type="evidence" value="ECO:0007669"/>
    <property type="project" value="InterPro"/>
</dbReference>
<dbReference type="InterPro" id="IPR015803">
    <property type="entry name" value="Cys-tRNA-ligase"/>
</dbReference>
<evidence type="ECO:0000259" key="13">
    <source>
        <dbReference type="Pfam" id="PF01406"/>
    </source>
</evidence>
<keyword evidence="9" id="KW-0030">Aminoacyl-tRNA synthetase</keyword>
<dbReference type="GO" id="GO:0005524">
    <property type="term" value="F:ATP binding"/>
    <property type="evidence" value="ECO:0007669"/>
    <property type="project" value="UniProtKB-KW"/>
</dbReference>
<sequence length="692" mass="79155">MCNVLEVFTPQNGRHVLWYSCGPTVYDASHMGHARSYISFDILRRVLQDYFKYEVFYCMNITDIDDKIIKRARQNYLFEKYVEENHPWKRIMDDTLEAMKPFAEKVRTETDPDKKAMYDRMSEKVNKALTALEAVVNNKGQDEIQQARKALLEASRDIVADWLDSLHGSEVTDNSIFTSLPRFFEEQFHGDMKALNVLPADVLTRVSEYIPEIITFVQKIIDNGFGYESNGSVYFDTPTFDQSEGHFYAKLVPESVGDSKALAEGEGDLSEDKVTEKKSPIDFALWKASKPGEPSWDSPWGKGRPGWHIECSVMASSILGESMEIHTGGCDLKFPHHDNELAQAEAYFQNDQWVKYFLHSGHLTIEGCKMSKSLKNFISITEALKQHTARQLRLLFLLHSWNDTLDYGSNSMEGALKYEKLLQEFFLTIQSILRNTASTGVAAFHKWNPEEVSLNTRLMDTRTNVQVILLFVVNNVDTKTALDEVRELIKASNIYINKHKTDKTLPNRMLLQNIATYITNLLKMFGAIETDDSIGFPIAGTQSVNIEETVMPYLQAFAQFRDTVRQVAIEQKIKPVLIQCDEVRNRVLPDLGVRLEDQDNAPAVIKFMDPETIRKERGQQNYSLDRVPPGELFKKETDKYSKFDERGIPTHDAEGNELTKSALKKLTKQYETQEKKYNKLMATQKPGDGDGQ</sequence>
<evidence type="ECO:0000256" key="12">
    <source>
        <dbReference type="SAM" id="MobiDB-lite"/>
    </source>
</evidence>
<evidence type="ECO:0000313" key="15">
    <source>
        <dbReference type="Proteomes" id="UP000683360"/>
    </source>
</evidence>
<evidence type="ECO:0000256" key="5">
    <source>
        <dbReference type="ARBA" id="ARBA00022741"/>
    </source>
</evidence>
<evidence type="ECO:0000256" key="3">
    <source>
        <dbReference type="ARBA" id="ARBA00022598"/>
    </source>
</evidence>
<evidence type="ECO:0000256" key="11">
    <source>
        <dbReference type="ARBA" id="ARBA00039362"/>
    </source>
</evidence>